<gene>
    <name evidence="1" type="ORF">SAMN05216218_11560</name>
</gene>
<dbReference type="STRING" id="660518.SAMN05216218_11560"/>
<dbReference type="InterPro" id="IPR012041">
    <property type="entry name" value="Znf_CPxCG-like"/>
</dbReference>
<keyword evidence="2" id="KW-1185">Reference proteome</keyword>
<accession>A0A1G7RJI6</accession>
<dbReference type="Pfam" id="PF19769">
    <property type="entry name" value="CPxCG_zf"/>
    <property type="match status" value="1"/>
</dbReference>
<sequence length="217" mass="23565">MSTEAGDRVGIACPACSPQFETVHEVLSTGGGDATLRCTECEHVHKESLPEERTATLDVVISQDGESFSAQIEAPADADLATGEEFVAETDAAVMTVRITSLELDDGRVESAPVTDVDTVWTRAVGNVSVNVTKHPKDGRRENTESTKVQVPGDHDFVVGETEELGDLEFTVEGIHVRDDAEGYEFDKLDYEGDTVAAKDVKRLYVRDETSTAWSAW</sequence>
<proteinExistence type="predicted"/>
<reference evidence="2" key="1">
    <citation type="submission" date="2016-10" db="EMBL/GenBank/DDBJ databases">
        <authorList>
            <person name="Varghese N."/>
            <person name="Submissions S."/>
        </authorList>
    </citation>
    <scope>NUCLEOTIDE SEQUENCE [LARGE SCALE GENOMIC DNA]</scope>
    <source>
        <strain evidence="2">IBRC-M 10760</strain>
    </source>
</reference>
<dbReference type="Proteomes" id="UP000199076">
    <property type="component" value="Unassembled WGS sequence"/>
</dbReference>
<evidence type="ECO:0000313" key="2">
    <source>
        <dbReference type="Proteomes" id="UP000199076"/>
    </source>
</evidence>
<evidence type="ECO:0000313" key="1">
    <source>
        <dbReference type="EMBL" id="SDG10948.1"/>
    </source>
</evidence>
<dbReference type="PANTHER" id="PTHR42195:SF1">
    <property type="entry name" value="ZINC FINGER PROTEIN"/>
    <property type="match status" value="1"/>
</dbReference>
<name>A0A1G7RJI6_9EURY</name>
<dbReference type="EMBL" id="FNBK01000015">
    <property type="protein sequence ID" value="SDG10948.1"/>
    <property type="molecule type" value="Genomic_DNA"/>
</dbReference>
<protein>
    <submittedName>
        <fullName evidence="1">Uncharacterized Zn-finger protein</fullName>
    </submittedName>
</protein>
<dbReference type="PIRSF" id="PIRSF015877">
    <property type="entry name" value="UCP015877"/>
    <property type="match status" value="1"/>
</dbReference>
<dbReference type="RefSeq" id="WP_092694503.1">
    <property type="nucleotide sequence ID" value="NZ_FNBK01000015.1"/>
</dbReference>
<dbReference type="OrthoDB" id="23364at2157"/>
<dbReference type="AlphaFoldDB" id="A0A1G7RJI6"/>
<dbReference type="PANTHER" id="PTHR42195">
    <property type="entry name" value="UCP015877 FAMILY PROTEIN"/>
    <property type="match status" value="1"/>
</dbReference>
<organism evidence="1 2">
    <name type="scientific">Halorientalis regularis</name>
    <dbReference type="NCBI Taxonomy" id="660518"/>
    <lineage>
        <taxon>Archaea</taxon>
        <taxon>Methanobacteriati</taxon>
        <taxon>Methanobacteriota</taxon>
        <taxon>Stenosarchaea group</taxon>
        <taxon>Halobacteria</taxon>
        <taxon>Halobacteriales</taxon>
        <taxon>Haloarculaceae</taxon>
        <taxon>Halorientalis</taxon>
    </lineage>
</organism>